<dbReference type="Gene3D" id="2.60.120.260">
    <property type="entry name" value="Galactose-binding domain-like"/>
    <property type="match status" value="3"/>
</dbReference>
<dbReference type="PANTHER" id="PTHR42732">
    <property type="entry name" value="BETA-GALACTOSIDASE"/>
    <property type="match status" value="1"/>
</dbReference>
<dbReference type="InterPro" id="IPR023230">
    <property type="entry name" value="Glyco_hydro_2_CS"/>
</dbReference>
<dbReference type="PROSITE" id="PS00608">
    <property type="entry name" value="GLYCOSYL_HYDROL_F2_2"/>
    <property type="match status" value="1"/>
</dbReference>
<dbReference type="Gene3D" id="2.60.40.10">
    <property type="entry name" value="Immunoglobulins"/>
    <property type="match status" value="3"/>
</dbReference>
<dbReference type="NCBIfam" id="NF038353">
    <property type="entry name" value="FxLYD_dom"/>
    <property type="match status" value="1"/>
</dbReference>
<dbReference type="Pfam" id="PF13290">
    <property type="entry name" value="CHB_HEX_C_1"/>
    <property type="match status" value="1"/>
</dbReference>
<dbReference type="SUPFAM" id="SSF51445">
    <property type="entry name" value="(Trans)glycosidases"/>
    <property type="match status" value="1"/>
</dbReference>
<dbReference type="Gene3D" id="3.20.20.80">
    <property type="entry name" value="Glycosidases"/>
    <property type="match status" value="1"/>
</dbReference>
<dbReference type="PROSITE" id="PS51175">
    <property type="entry name" value="CBM6"/>
    <property type="match status" value="2"/>
</dbReference>
<feature type="domain" description="CBM6" evidence="4">
    <location>
        <begin position="911"/>
        <end position="1036"/>
    </location>
</feature>
<comment type="similarity">
    <text evidence="1">Belongs to the glycosyl hydrolase 2 family.</text>
</comment>
<dbReference type="EMBL" id="CAAHFG010000004">
    <property type="protein sequence ID" value="VGO16938.1"/>
    <property type="molecule type" value="Genomic_DNA"/>
</dbReference>
<dbReference type="SUPFAM" id="SSF49785">
    <property type="entry name" value="Galactose-binding domain-like"/>
    <property type="match status" value="3"/>
</dbReference>
<evidence type="ECO:0000259" key="4">
    <source>
        <dbReference type="PROSITE" id="PS51175"/>
    </source>
</evidence>
<dbReference type="PANTHER" id="PTHR42732:SF1">
    <property type="entry name" value="BETA-MANNOSIDASE"/>
    <property type="match status" value="1"/>
</dbReference>
<reference evidence="5 6" key="1">
    <citation type="submission" date="2019-04" db="EMBL/GenBank/DDBJ databases">
        <authorList>
            <person name="Van Vliet M D."/>
        </authorList>
    </citation>
    <scope>NUCLEOTIDE SEQUENCE [LARGE SCALE GENOMIC DNA]</scope>
    <source>
        <strain evidence="5 6">F1</strain>
    </source>
</reference>
<organism evidence="5 6">
    <name type="scientific">Pontiella desulfatans</name>
    <dbReference type="NCBI Taxonomy" id="2750659"/>
    <lineage>
        <taxon>Bacteria</taxon>
        <taxon>Pseudomonadati</taxon>
        <taxon>Kiritimatiellota</taxon>
        <taxon>Kiritimatiellia</taxon>
        <taxon>Kiritimatiellales</taxon>
        <taxon>Pontiellaceae</taxon>
        <taxon>Pontiella</taxon>
    </lineage>
</organism>
<evidence type="ECO:0000256" key="1">
    <source>
        <dbReference type="ARBA" id="ARBA00007401"/>
    </source>
</evidence>
<dbReference type="InterPro" id="IPR005084">
    <property type="entry name" value="CBM6"/>
</dbReference>
<dbReference type="Proteomes" id="UP000366872">
    <property type="component" value="Unassembled WGS sequence"/>
</dbReference>
<dbReference type="InterPro" id="IPR051913">
    <property type="entry name" value="GH2_Domain-Containing"/>
</dbReference>
<dbReference type="InterPro" id="IPR013783">
    <property type="entry name" value="Ig-like_fold"/>
</dbReference>
<proteinExistence type="inferred from homology"/>
<dbReference type="InterPro" id="IPR006103">
    <property type="entry name" value="Glyco_hydro_2_cat"/>
</dbReference>
<dbReference type="InterPro" id="IPR036156">
    <property type="entry name" value="Beta-gal/glucu_dom_sf"/>
</dbReference>
<dbReference type="Pfam" id="PF16355">
    <property type="entry name" value="DUF4982"/>
    <property type="match status" value="1"/>
</dbReference>
<dbReference type="InterPro" id="IPR017853">
    <property type="entry name" value="GH"/>
</dbReference>
<dbReference type="Pfam" id="PF18565">
    <property type="entry name" value="Glyco_hydro2_C5"/>
    <property type="match status" value="1"/>
</dbReference>
<evidence type="ECO:0000256" key="3">
    <source>
        <dbReference type="ARBA" id="ARBA00023295"/>
    </source>
</evidence>
<dbReference type="InterPro" id="IPR006102">
    <property type="entry name" value="Ig-like_GH2"/>
</dbReference>
<dbReference type="Pfam" id="PF02836">
    <property type="entry name" value="Glyco_hydro_2_C"/>
    <property type="match status" value="1"/>
</dbReference>
<dbReference type="GO" id="GO:0030246">
    <property type="term" value="F:carbohydrate binding"/>
    <property type="evidence" value="ECO:0007669"/>
    <property type="project" value="InterPro"/>
</dbReference>
<dbReference type="Pfam" id="PF00703">
    <property type="entry name" value="Glyco_hydro_2"/>
    <property type="match status" value="1"/>
</dbReference>
<feature type="domain" description="CBM6" evidence="4">
    <location>
        <begin position="1041"/>
        <end position="1165"/>
    </location>
</feature>
<gene>
    <name evidence="5" type="ORF">PDESU_05531</name>
</gene>
<sequence>MLLLPSIPNERELVLTMKCSLVRSSVLLLFVVSCAVAERQRLSADFDWKFIQADVSGAEALGFDDASWRSLNVPHDWSIEGEYSASANGGGKIGYLPTGVGWYRKNLAIPPAWQGQHVSIQFDGVFRKSTVYADGAELGHRPYGYISFAYDLTDHIAGKTNLVIAVRVDNSLQPAARWYTGSGIYGHVWTSVANKVHVDRWGTQVVSSYDGSDATVDVETRMVNQHGATTNVSCQVELYDAAGTLVGQSSAQTLSVSPGGTNTFSQQAHIPNPDLWSPGSPNLYTVHSVLKAAGVEIDRYETTIGVRTLAWDRNSGFELNGEPLKIHGMCNHWAHGPLGAAVPDAVVRNRLQMLKDMGANAVRTSHYPRPPIFYELCDRIGLMVMDEIFDGWKQKAAQDYGALDFNDWWETDITDWLMRDRNHPSVILWSLGNETSGSTAAANMLAVCHAMDPSRLVTSGSSNEEMMDVYGENGATERINFTSNPSSTAPFIGTECTHSWMARGVYRTQTWYRDGYNATTVLETPNLTPSEIFTYDWAGSHTYKRAFNSSYDNAYVRDNIRHFQQKVQESDWLSGAFRWTGFDYLGEADYIYGGWPFRLFSSGVIDVAGFPKDACYLYQSLWTDGNESPMIHILPSWTHPVMVEGTEVPVAVYSNCEEVRLYKDGGLLGTKALGGLDGGWDQMAAEWLVQWLPGTLRAEGYIGGTKVVEKSIETADLPACIQLESNNTNLLADARDMAEVVVSINDTNHVFYPYGENRVWFELFGPATLKSVGNGGPTDTDPHRADNRRAFMGKAKAFVESTTDDGEILLLAAAILGERRQITSDRVSIHVDQLALRGAPANKTIAIYYTVDGSEPDDSSTPYTESFSVNLGTTVKAAIYADGAKVVSCEELFDEDEGLYWGAPAISAVGTLYQAEDADSAGAAVAASGSGWKGTGFLDFSNGEGFIEWSVTTDGDDEEVVLAFHYAGADPDGGRPMRFEFNGERIDDALEFPNTGDWDTTWATVRSTRKLKNGSNLIRLSTSGQSGMNFDQLEVIYPSTGPYEAEDAALSGPVVKTGGSGWTGSGFADFSSSEGSITWMVYASQPGDYEIQVRYTSGDSNRNRPMDLTINGTTVATDWEFPSSGGWTSSWTTQSSEQHLQAGNNTILLETTGQSGVNIDSLDVVLVRLDIPPPSTYGNYVQTAFAGNSGADTNLLGDAEGDGLLNIWEYMQLTDPLASNDSPFGIFLGNDGEPRLWYRRNTQATDYAISIQSSATPTQWIAAAYSEESTAPDGAAQEVVVKPASTNEPALMFRLQLAPAP</sequence>
<keyword evidence="3" id="KW-0326">Glycosidase</keyword>
<protein>
    <submittedName>
        <fullName evidence="5">Beta-galactosidase BoGH2A</fullName>
    </submittedName>
</protein>
<name>A0A6C2UA17_PONDE</name>
<evidence type="ECO:0000313" key="6">
    <source>
        <dbReference type="Proteomes" id="UP000366872"/>
    </source>
</evidence>
<dbReference type="GO" id="GO:0005975">
    <property type="term" value="P:carbohydrate metabolic process"/>
    <property type="evidence" value="ECO:0007669"/>
    <property type="project" value="InterPro"/>
</dbReference>
<dbReference type="InterPro" id="IPR032311">
    <property type="entry name" value="DUF4982"/>
</dbReference>
<dbReference type="PROSITE" id="PS00719">
    <property type="entry name" value="GLYCOSYL_HYDROL_F2_1"/>
    <property type="match status" value="1"/>
</dbReference>
<accession>A0A6C2UA17</accession>
<dbReference type="InterPro" id="IPR023232">
    <property type="entry name" value="Glyco_hydro_2_AS"/>
</dbReference>
<evidence type="ECO:0000256" key="2">
    <source>
        <dbReference type="ARBA" id="ARBA00022801"/>
    </source>
</evidence>
<dbReference type="InterPro" id="IPR040605">
    <property type="entry name" value="Glyco_hydro2_dom5"/>
</dbReference>
<dbReference type="InterPro" id="IPR008979">
    <property type="entry name" value="Galactose-bd-like_sf"/>
</dbReference>
<evidence type="ECO:0000313" key="5">
    <source>
        <dbReference type="EMBL" id="VGO16938.1"/>
    </source>
</evidence>
<dbReference type="InterPro" id="IPR059177">
    <property type="entry name" value="GH29D-like_dom"/>
</dbReference>
<dbReference type="InterPro" id="IPR006101">
    <property type="entry name" value="Glyco_hydro_2"/>
</dbReference>
<dbReference type="InterPro" id="IPR047676">
    <property type="entry name" value="FxLYD_dom"/>
</dbReference>
<keyword evidence="2" id="KW-0378">Hydrolase</keyword>
<dbReference type="PRINTS" id="PR00132">
    <property type="entry name" value="GLHYDRLASE2"/>
</dbReference>
<keyword evidence="6" id="KW-1185">Reference proteome</keyword>
<dbReference type="Pfam" id="PF16990">
    <property type="entry name" value="CBM_35"/>
    <property type="match status" value="1"/>
</dbReference>
<dbReference type="GO" id="GO:0004553">
    <property type="term" value="F:hydrolase activity, hydrolyzing O-glycosyl compounds"/>
    <property type="evidence" value="ECO:0007669"/>
    <property type="project" value="InterPro"/>
</dbReference>
<dbReference type="SUPFAM" id="SSF49303">
    <property type="entry name" value="beta-Galactosidase/glucuronidase domain"/>
    <property type="match status" value="1"/>
</dbReference>